<dbReference type="Proteomes" id="UP001139474">
    <property type="component" value="Unassembled WGS sequence"/>
</dbReference>
<organism evidence="4 5">
    <name type="scientific">Idiomarina rhizosphaerae</name>
    <dbReference type="NCBI Taxonomy" id="2961572"/>
    <lineage>
        <taxon>Bacteria</taxon>
        <taxon>Pseudomonadati</taxon>
        <taxon>Pseudomonadota</taxon>
        <taxon>Gammaproteobacteria</taxon>
        <taxon>Alteromonadales</taxon>
        <taxon>Idiomarinaceae</taxon>
        <taxon>Idiomarina</taxon>
    </lineage>
</organism>
<keyword evidence="5" id="KW-1185">Reference proteome</keyword>
<dbReference type="GO" id="GO:0018784">
    <property type="term" value="F:(S)-2-haloacid dehalogenase activity"/>
    <property type="evidence" value="ECO:0007669"/>
    <property type="project" value="UniProtKB-UniRule"/>
</dbReference>
<dbReference type="InterPro" id="IPR023214">
    <property type="entry name" value="HAD_sf"/>
</dbReference>
<dbReference type="PANTHER" id="PTHR43316">
    <property type="entry name" value="HYDROLASE, HALOACID DELAHOGENASE-RELATED"/>
    <property type="match status" value="1"/>
</dbReference>
<dbReference type="InterPro" id="IPR036412">
    <property type="entry name" value="HAD-like_sf"/>
</dbReference>
<comment type="function">
    <text evidence="3">Catalyzes the hydrolytic dehalogenation of small (S)-2-haloalkanoic acids to yield the corresponding (R)-2-hydroxyalkanoic acids.</text>
</comment>
<reference evidence="4" key="1">
    <citation type="submission" date="2022-06" db="EMBL/GenBank/DDBJ databases">
        <title>Idiomarina rhizosphaerae M1R2S28.</title>
        <authorList>
            <person name="Sun J.-Q."/>
            <person name="Li L.-F."/>
        </authorList>
    </citation>
    <scope>NUCLEOTIDE SEQUENCE</scope>
    <source>
        <strain evidence="4">M1R2S28</strain>
    </source>
</reference>
<proteinExistence type="inferred from homology"/>
<dbReference type="PANTHER" id="PTHR43316:SF3">
    <property type="entry name" value="HALOACID DEHALOGENASE, TYPE II (AFU_ORTHOLOGUE AFUA_2G07750)-RELATED"/>
    <property type="match status" value="1"/>
</dbReference>
<evidence type="ECO:0000313" key="5">
    <source>
        <dbReference type="Proteomes" id="UP001139474"/>
    </source>
</evidence>
<sequence length="222" mass="24835">MTNLAFDVYGTLIDAQSVVSTLSSYLGTDKAESFSSRWRDKQLEYSFRRGLMRQYQDFAVCTKEALEFTNNEYGSPLNEEQKENLLDTYTRLPAFDDARAALSKLSLSGMGCFAFSNGSQEAVSGLLEKAELSSYFNDVISCKDIKSFKPDPEVYQHFLDKTGGQAESTWLISSNSFDIIGANAAGWKTAWVKRTKEAQFDPWGIEPTITVSSLSQLIENIK</sequence>
<dbReference type="NCBIfam" id="TIGR01428">
    <property type="entry name" value="HAD_type_II"/>
    <property type="match status" value="1"/>
</dbReference>
<protein>
    <recommendedName>
        <fullName evidence="3">(S)-2-haloacid dehalogenase</fullName>
        <ecNumber evidence="3">3.8.1.2</ecNumber>
    </recommendedName>
    <alternativeName>
        <fullName evidence="3">2-haloalkanoic acid dehalogenase</fullName>
    </alternativeName>
    <alternativeName>
        <fullName evidence="3">Halocarboxylic acid halidohydrolase</fullName>
    </alternativeName>
    <alternativeName>
        <fullName evidence="3">L-2-haloacid dehalogenase</fullName>
    </alternativeName>
</protein>
<dbReference type="Gene3D" id="3.40.50.1000">
    <property type="entry name" value="HAD superfamily/HAD-like"/>
    <property type="match status" value="1"/>
</dbReference>
<evidence type="ECO:0000313" key="4">
    <source>
        <dbReference type="EMBL" id="MCP1340334.1"/>
    </source>
</evidence>
<dbReference type="SUPFAM" id="SSF56784">
    <property type="entry name" value="HAD-like"/>
    <property type="match status" value="1"/>
</dbReference>
<dbReference type="PRINTS" id="PR00413">
    <property type="entry name" value="HADHALOGNASE"/>
</dbReference>
<dbReference type="RefSeq" id="WP_253620181.1">
    <property type="nucleotide sequence ID" value="NZ_JAMZDE010000008.1"/>
</dbReference>
<dbReference type="CDD" id="cd02588">
    <property type="entry name" value="HAD_L2-DEX"/>
    <property type="match status" value="1"/>
</dbReference>
<evidence type="ECO:0000256" key="2">
    <source>
        <dbReference type="ARBA" id="ARBA00022801"/>
    </source>
</evidence>
<dbReference type="InterPro" id="IPR006328">
    <property type="entry name" value="2-HAD"/>
</dbReference>
<dbReference type="SFLD" id="SFLDS00003">
    <property type="entry name" value="Haloacid_Dehalogenase"/>
    <property type="match status" value="1"/>
</dbReference>
<dbReference type="SFLD" id="SFLDG01129">
    <property type="entry name" value="C1.5:_HAD__Beta-PGM__Phosphata"/>
    <property type="match status" value="1"/>
</dbReference>
<dbReference type="InterPro" id="IPR006439">
    <property type="entry name" value="HAD-SF_hydro_IA"/>
</dbReference>
<keyword evidence="2 3" id="KW-0378">Hydrolase</keyword>
<evidence type="ECO:0000256" key="3">
    <source>
        <dbReference type="RuleBase" id="RU368077"/>
    </source>
</evidence>
<comment type="catalytic activity">
    <reaction evidence="3">
        <text>an (S)-2-haloacid + H2O = a (2R)-2-hydroxycarboxylate + a halide anion + H(+)</text>
        <dbReference type="Rhea" id="RHEA:11192"/>
        <dbReference type="ChEBI" id="CHEBI:15377"/>
        <dbReference type="ChEBI" id="CHEBI:15378"/>
        <dbReference type="ChEBI" id="CHEBI:16042"/>
        <dbReference type="ChEBI" id="CHEBI:58314"/>
        <dbReference type="ChEBI" id="CHEBI:137405"/>
        <dbReference type="EC" id="3.8.1.2"/>
    </reaction>
</comment>
<name>A0A9X2JTG3_9GAMM</name>
<dbReference type="EMBL" id="JAMZDE010000008">
    <property type="protein sequence ID" value="MCP1340334.1"/>
    <property type="molecule type" value="Genomic_DNA"/>
</dbReference>
<accession>A0A9X2JTG3</accession>
<dbReference type="InterPro" id="IPR041492">
    <property type="entry name" value="HAD_2"/>
</dbReference>
<dbReference type="InterPro" id="IPR051540">
    <property type="entry name" value="S-2-haloacid_dehalogenase"/>
</dbReference>
<comment type="similarity">
    <text evidence="1 3">Belongs to the HAD-like hydrolase superfamily. S-2-haloalkanoic acid dehalogenase family.</text>
</comment>
<evidence type="ECO:0000256" key="1">
    <source>
        <dbReference type="ARBA" id="ARBA00008106"/>
    </source>
</evidence>
<dbReference type="Gene3D" id="1.10.150.240">
    <property type="entry name" value="Putative phosphatase, domain 2"/>
    <property type="match status" value="1"/>
</dbReference>
<dbReference type="InterPro" id="IPR023198">
    <property type="entry name" value="PGP-like_dom2"/>
</dbReference>
<dbReference type="Pfam" id="PF13419">
    <property type="entry name" value="HAD_2"/>
    <property type="match status" value="1"/>
</dbReference>
<gene>
    <name evidence="4" type="ORF">NJR55_12110</name>
</gene>
<dbReference type="AlphaFoldDB" id="A0A9X2JTG3"/>
<comment type="caution">
    <text evidence="4">The sequence shown here is derived from an EMBL/GenBank/DDBJ whole genome shotgun (WGS) entry which is preliminary data.</text>
</comment>
<dbReference type="EC" id="3.8.1.2" evidence="3"/>
<dbReference type="NCBIfam" id="TIGR01493">
    <property type="entry name" value="HAD-SF-IA-v2"/>
    <property type="match status" value="1"/>
</dbReference>